<dbReference type="EMBL" id="UOFS01000042">
    <property type="protein sequence ID" value="VAW99963.1"/>
    <property type="molecule type" value="Genomic_DNA"/>
</dbReference>
<protein>
    <recommendedName>
        <fullName evidence="3">SbsA Ig-like domain-containing protein</fullName>
    </recommendedName>
</protein>
<dbReference type="Pfam" id="PF13205">
    <property type="entry name" value="Big_5"/>
    <property type="match status" value="1"/>
</dbReference>
<dbReference type="InterPro" id="IPR011659">
    <property type="entry name" value="WD40"/>
</dbReference>
<evidence type="ECO:0000256" key="1">
    <source>
        <dbReference type="ARBA" id="ARBA00022729"/>
    </source>
</evidence>
<proteinExistence type="predicted"/>
<dbReference type="SUPFAM" id="SSF49265">
    <property type="entry name" value="Fibronectin type III"/>
    <property type="match status" value="1"/>
</dbReference>
<feature type="domain" description="SbsA Ig-like" evidence="3">
    <location>
        <begin position="55"/>
        <end position="168"/>
    </location>
</feature>
<gene>
    <name evidence="4" type="ORF">MNBD_GAMMA22-1056</name>
</gene>
<feature type="region of interest" description="Disordered" evidence="2">
    <location>
        <begin position="308"/>
        <end position="331"/>
    </location>
</feature>
<organism evidence="4">
    <name type="scientific">hydrothermal vent metagenome</name>
    <dbReference type="NCBI Taxonomy" id="652676"/>
    <lineage>
        <taxon>unclassified sequences</taxon>
        <taxon>metagenomes</taxon>
        <taxon>ecological metagenomes</taxon>
    </lineage>
</organism>
<accession>A0A3B1AJC9</accession>
<feature type="compositionally biased region" description="Polar residues" evidence="2">
    <location>
        <begin position="316"/>
        <end position="331"/>
    </location>
</feature>
<dbReference type="InterPro" id="IPR015943">
    <property type="entry name" value="WD40/YVTN_repeat-like_dom_sf"/>
</dbReference>
<dbReference type="Gene3D" id="2.130.10.10">
    <property type="entry name" value="YVTN repeat-like/Quinoprotein amine dehydrogenase"/>
    <property type="match status" value="1"/>
</dbReference>
<reference evidence="4" key="1">
    <citation type="submission" date="2018-06" db="EMBL/GenBank/DDBJ databases">
        <authorList>
            <person name="Zhirakovskaya E."/>
        </authorList>
    </citation>
    <scope>NUCLEOTIDE SEQUENCE</scope>
</reference>
<keyword evidence="1" id="KW-0732">Signal</keyword>
<dbReference type="InterPro" id="IPR014755">
    <property type="entry name" value="Cu-Rt/internalin_Ig-like"/>
</dbReference>
<name>A0A3B1AJC9_9ZZZZ</name>
<sequence>MFKDNPVLSNVLVNSLSFVYERADGKLQTIALVTFVTILLSACGGAKSSTTSVSDITGPVVIDTTPVSEELILTTDTISIRFNEAIEPNSIATDRISIFPYDSNGVFNSSKQFFLRNTDLVLSDDNTVLNIRVGDGTLQDNTIYKIRIANVTDVTGNTMLGVCEWQFSIGVVIDNNRAGVCSAEIGGGPPAPLENVIANAGGGFKVTVSWDVPLSGLPNYYIIEESIGNSNNFNIVNNNYIGNRSRNRVGGNVNVERGVRDGINFDNVVFGEQHFYRITAVNSYGKSIPVASNSITTREALKNGVSARNEIESPSERSVSTSQSQPAITLSPDGTTLAIADDLDKPTGSTLETGRVLIYTRTIFGWDFQYELVPSQLVDRIHFGSAIAFSPDGKTLAVGISRPNNTLDMVQLFNRVGLDWNTIPTYGFMLQANRNRRPWENNAEELLFSPDGLTLAVSALPTQLSAVSPDPGVVQLFQRSGADWNVTAPTRGLVLTPTSVNIGNSNYFGEMLAFSPDSQTIAVTEQWGDSELTGDTDVGLVHLFQRNGADWITAAPLRGPILQSKSPKRLQRFGSYGVAFSPDGKTIAITADESVQLFSKVNMNWLNQPTQGQTLVSQRPLEGGFGKSLAFSNDNNFIAVGVPTGDIFSIPMEDGLSSGYVQLFIRSGTDWTQLPRLGSILIAQKPRTGDRFGKNVLFSSEPADNTLVVGGRNNLLGLRTGRVSVFESFLLVN</sequence>
<dbReference type="Pfam" id="PF07676">
    <property type="entry name" value="PD40"/>
    <property type="match status" value="1"/>
</dbReference>
<evidence type="ECO:0000259" key="3">
    <source>
        <dbReference type="Pfam" id="PF13205"/>
    </source>
</evidence>
<evidence type="ECO:0000313" key="4">
    <source>
        <dbReference type="EMBL" id="VAW99963.1"/>
    </source>
</evidence>
<dbReference type="InterPro" id="IPR036116">
    <property type="entry name" value="FN3_sf"/>
</dbReference>
<dbReference type="Gene3D" id="2.60.40.10">
    <property type="entry name" value="Immunoglobulins"/>
    <property type="match status" value="1"/>
</dbReference>
<evidence type="ECO:0000256" key="2">
    <source>
        <dbReference type="SAM" id="MobiDB-lite"/>
    </source>
</evidence>
<dbReference type="InterPro" id="IPR013783">
    <property type="entry name" value="Ig-like_fold"/>
</dbReference>
<dbReference type="SUPFAM" id="SSF50969">
    <property type="entry name" value="YVTN repeat-like/Quinoprotein amine dehydrogenase"/>
    <property type="match status" value="1"/>
</dbReference>
<dbReference type="InterPro" id="IPR032812">
    <property type="entry name" value="SbsA_Ig"/>
</dbReference>
<dbReference type="Gene3D" id="2.60.40.1220">
    <property type="match status" value="1"/>
</dbReference>
<dbReference type="AlphaFoldDB" id="A0A3B1AJC9"/>
<dbReference type="InterPro" id="IPR011044">
    <property type="entry name" value="Quino_amine_DH_bsu"/>
</dbReference>